<gene>
    <name evidence="3" type="ORF">BESB_083860</name>
</gene>
<comment type="caution">
    <text evidence="3">The sequence shown here is derived from an EMBL/GenBank/DDBJ whole genome shotgun (WGS) entry which is preliminary data.</text>
</comment>
<feature type="compositionally biased region" description="Basic and acidic residues" evidence="1">
    <location>
        <begin position="26"/>
        <end position="39"/>
    </location>
</feature>
<dbReference type="RefSeq" id="XP_029217196.1">
    <property type="nucleotide sequence ID" value="XM_029366736.1"/>
</dbReference>
<feature type="domain" description="Immune mapped protein 2 N-terminal" evidence="2">
    <location>
        <begin position="106"/>
        <end position="186"/>
    </location>
</feature>
<dbReference type="AlphaFoldDB" id="A0A2A9MC48"/>
<keyword evidence="4" id="KW-1185">Reference proteome</keyword>
<protein>
    <recommendedName>
        <fullName evidence="2">Immune mapped protein 2 N-terminal domain-containing protein</fullName>
    </recommendedName>
</protein>
<reference evidence="3 4" key="1">
    <citation type="submission" date="2017-09" db="EMBL/GenBank/DDBJ databases">
        <title>Genome sequencing of Besnoitia besnoiti strain Bb-Ger1.</title>
        <authorList>
            <person name="Schares G."/>
            <person name="Venepally P."/>
            <person name="Lorenzi H.A."/>
        </authorList>
    </citation>
    <scope>NUCLEOTIDE SEQUENCE [LARGE SCALE GENOMIC DNA]</scope>
    <source>
        <strain evidence="3 4">Bb-Ger1</strain>
    </source>
</reference>
<dbReference type="OrthoDB" id="329578at2759"/>
<evidence type="ECO:0000313" key="4">
    <source>
        <dbReference type="Proteomes" id="UP000224006"/>
    </source>
</evidence>
<dbReference type="KEGG" id="bbes:BESB_083860"/>
<evidence type="ECO:0000259" key="2">
    <source>
        <dbReference type="Pfam" id="PF18590"/>
    </source>
</evidence>
<dbReference type="GeneID" id="40313312"/>
<feature type="region of interest" description="Disordered" evidence="1">
    <location>
        <begin position="23"/>
        <end position="95"/>
    </location>
</feature>
<dbReference type="InterPro" id="IPR040955">
    <property type="entry name" value="IMP2_N"/>
</dbReference>
<dbReference type="Proteomes" id="UP000224006">
    <property type="component" value="Chromosome VIII"/>
</dbReference>
<dbReference type="Pfam" id="PF18590">
    <property type="entry name" value="IMP2_N"/>
    <property type="match status" value="1"/>
</dbReference>
<evidence type="ECO:0000313" key="3">
    <source>
        <dbReference type="EMBL" id="PFH33187.1"/>
    </source>
</evidence>
<sequence>MFSCCCADNREDIQSSEITTLPADAHCGEESRVDVRSDDVASTATPPSGAADGKAEESKPQRAPIKGGVFKPPPKREEPPAPVPMTLPKSDHARRSSVPIEAELGSGAYLVYEQETNSLYAQWSRVPVEGAVAWLRPLVQVPGHKFNLNKGKCVLTKEAQNTEKYCGAWVTFLKITREYPSKLMLMDNFEASGAPPVQVLILENPLDDPGKTVTKKLSSYGVLYDMMKNVKAVAVVPATSTLIPLDEPMEIKIFLQRGTGEGAAVGFDSMNA</sequence>
<evidence type="ECO:0000256" key="1">
    <source>
        <dbReference type="SAM" id="MobiDB-lite"/>
    </source>
</evidence>
<organism evidence="3 4">
    <name type="scientific">Besnoitia besnoiti</name>
    <name type="common">Apicomplexan protozoan</name>
    <dbReference type="NCBI Taxonomy" id="94643"/>
    <lineage>
        <taxon>Eukaryota</taxon>
        <taxon>Sar</taxon>
        <taxon>Alveolata</taxon>
        <taxon>Apicomplexa</taxon>
        <taxon>Conoidasida</taxon>
        <taxon>Coccidia</taxon>
        <taxon>Eucoccidiorida</taxon>
        <taxon>Eimeriorina</taxon>
        <taxon>Sarcocystidae</taxon>
        <taxon>Besnoitia</taxon>
    </lineage>
</organism>
<name>A0A2A9MC48_BESBE</name>
<dbReference type="EMBL" id="NWUJ01000009">
    <property type="protein sequence ID" value="PFH33187.1"/>
    <property type="molecule type" value="Genomic_DNA"/>
</dbReference>
<proteinExistence type="predicted"/>
<accession>A0A2A9MC48</accession>
<dbReference type="VEuPathDB" id="ToxoDB:BESB_083860"/>